<dbReference type="InterPro" id="IPR003593">
    <property type="entry name" value="AAA+_ATPase"/>
</dbReference>
<dbReference type="GO" id="GO:0005524">
    <property type="term" value="F:ATP binding"/>
    <property type="evidence" value="ECO:0007669"/>
    <property type="project" value="UniProtKB-KW"/>
</dbReference>
<keyword evidence="4" id="KW-0067">ATP-binding</keyword>
<protein>
    <recommendedName>
        <fullName evidence="7">ABC transporter domain-containing protein</fullName>
    </recommendedName>
</protein>
<reference evidence="8 9" key="1">
    <citation type="submission" date="2017-05" db="EMBL/GenBank/DDBJ databases">
        <title>Vagococcus spp. assemblies.</title>
        <authorList>
            <person name="Gulvik C.A."/>
        </authorList>
    </citation>
    <scope>NUCLEOTIDE SEQUENCE [LARGE SCALE GENOMIC DNA]</scope>
    <source>
        <strain evidence="8 9">LMG 24798</strain>
    </source>
</reference>
<comment type="caution">
    <text evidence="8">The sequence shown here is derived from an EMBL/GenBank/DDBJ whole genome shotgun (WGS) entry which is preliminary data.</text>
</comment>
<accession>A0A430B152</accession>
<dbReference type="GO" id="GO:0016887">
    <property type="term" value="F:ATP hydrolysis activity"/>
    <property type="evidence" value="ECO:0007669"/>
    <property type="project" value="InterPro"/>
</dbReference>
<dbReference type="SUPFAM" id="SSF52540">
    <property type="entry name" value="P-loop containing nucleoside triphosphate hydrolases"/>
    <property type="match status" value="1"/>
</dbReference>
<sequence length="267" mass="30036">MTRSYLLEAKQLSKTFTLQKKFFFGGQRDVLKAVNHVSLGVYEGETLGIVGESGCGKSTLARLLTCLIKPTAGRVLFKGEDITNFTKEQLTAVRRDIQMIFQDPYASLDPRKRVFQLLAEPLAIHHIGTKSEREQMVFDVLEQVGLQKAHAARYPHEFSGGQCQRLNIARALILQPKIIICDEPVSALDVSIQAQILNLLLDLQQTNHLTYLFISHDLNVVRYFCDRIAVMNMGEVVESGPSDEVYGAPKDQYTRKLLAAIPKPIYE</sequence>
<feature type="domain" description="ABC transporter" evidence="7">
    <location>
        <begin position="7"/>
        <end position="258"/>
    </location>
</feature>
<evidence type="ECO:0000256" key="2">
    <source>
        <dbReference type="ARBA" id="ARBA00022448"/>
    </source>
</evidence>
<evidence type="ECO:0000256" key="1">
    <source>
        <dbReference type="ARBA" id="ARBA00005417"/>
    </source>
</evidence>
<dbReference type="FunFam" id="3.40.50.300:FF:000016">
    <property type="entry name" value="Oligopeptide ABC transporter ATP-binding component"/>
    <property type="match status" value="1"/>
</dbReference>
<dbReference type="Gene3D" id="3.40.50.300">
    <property type="entry name" value="P-loop containing nucleotide triphosphate hydrolases"/>
    <property type="match status" value="1"/>
</dbReference>
<dbReference type="GO" id="GO:0055085">
    <property type="term" value="P:transmembrane transport"/>
    <property type="evidence" value="ECO:0007669"/>
    <property type="project" value="UniProtKB-ARBA"/>
</dbReference>
<evidence type="ECO:0000256" key="4">
    <source>
        <dbReference type="ARBA" id="ARBA00022840"/>
    </source>
</evidence>
<keyword evidence="9" id="KW-1185">Reference proteome</keyword>
<dbReference type="InterPro" id="IPR027417">
    <property type="entry name" value="P-loop_NTPase"/>
</dbReference>
<dbReference type="OrthoDB" id="9802264at2"/>
<dbReference type="AlphaFoldDB" id="A0A430B152"/>
<comment type="similarity">
    <text evidence="1">Belongs to the ABC transporter superfamily.</text>
</comment>
<dbReference type="RefSeq" id="WP_126812410.1">
    <property type="nucleotide sequence ID" value="NZ_NGKC01000002.1"/>
</dbReference>
<dbReference type="InterPro" id="IPR050319">
    <property type="entry name" value="ABC_transp_ATP-bind"/>
</dbReference>
<dbReference type="PROSITE" id="PS50893">
    <property type="entry name" value="ABC_TRANSPORTER_2"/>
    <property type="match status" value="1"/>
</dbReference>
<keyword evidence="5" id="KW-0571">Peptide transport</keyword>
<dbReference type="GO" id="GO:0015031">
    <property type="term" value="P:protein transport"/>
    <property type="evidence" value="ECO:0007669"/>
    <property type="project" value="UniProtKB-KW"/>
</dbReference>
<dbReference type="InterPro" id="IPR017871">
    <property type="entry name" value="ABC_transporter-like_CS"/>
</dbReference>
<evidence type="ECO:0000256" key="3">
    <source>
        <dbReference type="ARBA" id="ARBA00022741"/>
    </source>
</evidence>
<evidence type="ECO:0000313" key="9">
    <source>
        <dbReference type="Proteomes" id="UP000286773"/>
    </source>
</evidence>
<dbReference type="GO" id="GO:0015833">
    <property type="term" value="P:peptide transport"/>
    <property type="evidence" value="ECO:0007669"/>
    <property type="project" value="UniProtKB-KW"/>
</dbReference>
<keyword evidence="2" id="KW-0813">Transport</keyword>
<keyword evidence="6" id="KW-0653">Protein transport</keyword>
<name>A0A430B152_9ENTE</name>
<evidence type="ECO:0000256" key="6">
    <source>
        <dbReference type="ARBA" id="ARBA00022927"/>
    </source>
</evidence>
<dbReference type="Pfam" id="PF00005">
    <property type="entry name" value="ABC_tran"/>
    <property type="match status" value="1"/>
</dbReference>
<dbReference type="Proteomes" id="UP000286773">
    <property type="component" value="Unassembled WGS sequence"/>
</dbReference>
<dbReference type="PROSITE" id="PS00211">
    <property type="entry name" value="ABC_TRANSPORTER_1"/>
    <property type="match status" value="1"/>
</dbReference>
<evidence type="ECO:0000256" key="5">
    <source>
        <dbReference type="ARBA" id="ARBA00022856"/>
    </source>
</evidence>
<dbReference type="SMART" id="SM00382">
    <property type="entry name" value="AAA"/>
    <property type="match status" value="1"/>
</dbReference>
<evidence type="ECO:0000259" key="7">
    <source>
        <dbReference type="PROSITE" id="PS50893"/>
    </source>
</evidence>
<organism evidence="8 9">
    <name type="scientific">Vagococcus acidifermentans</name>
    <dbReference type="NCBI Taxonomy" id="564710"/>
    <lineage>
        <taxon>Bacteria</taxon>
        <taxon>Bacillati</taxon>
        <taxon>Bacillota</taxon>
        <taxon>Bacilli</taxon>
        <taxon>Lactobacillales</taxon>
        <taxon>Enterococcaceae</taxon>
        <taxon>Vagococcus</taxon>
    </lineage>
</organism>
<dbReference type="CDD" id="cd03257">
    <property type="entry name" value="ABC_NikE_OppD_transporters"/>
    <property type="match status" value="1"/>
</dbReference>
<dbReference type="InterPro" id="IPR003439">
    <property type="entry name" value="ABC_transporter-like_ATP-bd"/>
</dbReference>
<proteinExistence type="inferred from homology"/>
<gene>
    <name evidence="8" type="ORF">CBF27_03340</name>
</gene>
<evidence type="ECO:0000313" key="8">
    <source>
        <dbReference type="EMBL" id="RSU13981.1"/>
    </source>
</evidence>
<dbReference type="PANTHER" id="PTHR43776">
    <property type="entry name" value="TRANSPORT ATP-BINDING PROTEIN"/>
    <property type="match status" value="1"/>
</dbReference>
<keyword evidence="3" id="KW-0547">Nucleotide-binding</keyword>
<dbReference type="EMBL" id="NGKC01000002">
    <property type="protein sequence ID" value="RSU13981.1"/>
    <property type="molecule type" value="Genomic_DNA"/>
</dbReference>